<protein>
    <submittedName>
        <fullName evidence="1">Uncharacterized protein</fullName>
    </submittedName>
</protein>
<sequence>VSDSASIASYDEISDIPAKSVIAEFVFD</sequence>
<reference evidence="1" key="1">
    <citation type="submission" date="2018-05" db="EMBL/GenBank/DDBJ databases">
        <authorList>
            <person name="Lanie J.A."/>
            <person name="Ng W.-L."/>
            <person name="Kazmierczak K.M."/>
            <person name="Andrzejewski T.M."/>
            <person name="Davidsen T.M."/>
            <person name="Wayne K.J."/>
            <person name="Tettelin H."/>
            <person name="Glass J.I."/>
            <person name="Rusch D."/>
            <person name="Podicherti R."/>
            <person name="Tsui H.-C.T."/>
            <person name="Winkler M.E."/>
        </authorList>
    </citation>
    <scope>NUCLEOTIDE SEQUENCE</scope>
</reference>
<dbReference type="EMBL" id="UINC01202381">
    <property type="protein sequence ID" value="SVE22153.1"/>
    <property type="molecule type" value="Genomic_DNA"/>
</dbReference>
<organism evidence="1">
    <name type="scientific">marine metagenome</name>
    <dbReference type="NCBI Taxonomy" id="408172"/>
    <lineage>
        <taxon>unclassified sequences</taxon>
        <taxon>metagenomes</taxon>
        <taxon>ecological metagenomes</taxon>
    </lineage>
</organism>
<feature type="non-terminal residue" evidence="1">
    <location>
        <position position="28"/>
    </location>
</feature>
<dbReference type="AlphaFoldDB" id="A0A383BQS9"/>
<gene>
    <name evidence="1" type="ORF">METZ01_LOCUS475007</name>
</gene>
<name>A0A383BQS9_9ZZZZ</name>
<evidence type="ECO:0000313" key="1">
    <source>
        <dbReference type="EMBL" id="SVE22153.1"/>
    </source>
</evidence>
<proteinExistence type="predicted"/>
<accession>A0A383BQS9</accession>
<feature type="non-terminal residue" evidence="1">
    <location>
        <position position="1"/>
    </location>
</feature>